<evidence type="ECO:0000256" key="4">
    <source>
        <dbReference type="ARBA" id="ARBA00022679"/>
    </source>
</evidence>
<evidence type="ECO:0000256" key="2">
    <source>
        <dbReference type="ARBA" id="ARBA00012438"/>
    </source>
</evidence>
<gene>
    <name evidence="10" type="primary">ntrB</name>
    <name evidence="10" type="ORF">APE01nite_06120</name>
</gene>
<dbReference type="EC" id="2.7.13.3" evidence="2"/>
<dbReference type="SMART" id="SM00388">
    <property type="entry name" value="HisKA"/>
    <property type="match status" value="1"/>
</dbReference>
<evidence type="ECO:0000259" key="9">
    <source>
        <dbReference type="PROSITE" id="PS50109"/>
    </source>
</evidence>
<evidence type="ECO:0000256" key="7">
    <source>
        <dbReference type="ARBA" id="ARBA00022840"/>
    </source>
</evidence>
<feature type="domain" description="Histidine kinase" evidence="9">
    <location>
        <begin position="148"/>
        <end position="367"/>
    </location>
</feature>
<dbReference type="Pfam" id="PF00512">
    <property type="entry name" value="HisKA"/>
    <property type="match status" value="1"/>
</dbReference>
<name>A0A4Y3TVP1_9PROT</name>
<protein>
    <recommendedName>
        <fullName evidence="2">histidine kinase</fullName>
        <ecNumber evidence="2">2.7.13.3</ecNumber>
    </recommendedName>
</protein>
<evidence type="ECO:0000313" key="10">
    <source>
        <dbReference type="EMBL" id="GEB84815.1"/>
    </source>
</evidence>
<dbReference type="Gene3D" id="3.30.565.10">
    <property type="entry name" value="Histidine kinase-like ATPase, C-terminal domain"/>
    <property type="match status" value="1"/>
</dbReference>
<keyword evidence="11" id="KW-1185">Reference proteome</keyword>
<dbReference type="RefSeq" id="WP_244926270.1">
    <property type="nucleotide sequence ID" value="NZ_BAPL01000030.1"/>
</dbReference>
<dbReference type="SMART" id="SM00387">
    <property type="entry name" value="HATPase_c"/>
    <property type="match status" value="1"/>
</dbReference>
<dbReference type="GO" id="GO:0005524">
    <property type="term" value="F:ATP binding"/>
    <property type="evidence" value="ECO:0007669"/>
    <property type="project" value="UniProtKB-KW"/>
</dbReference>
<dbReference type="SUPFAM" id="SSF55874">
    <property type="entry name" value="ATPase domain of HSP90 chaperone/DNA topoisomerase II/histidine kinase"/>
    <property type="match status" value="1"/>
</dbReference>
<proteinExistence type="predicted"/>
<dbReference type="CDD" id="cd00082">
    <property type="entry name" value="HisKA"/>
    <property type="match status" value="1"/>
</dbReference>
<evidence type="ECO:0000256" key="8">
    <source>
        <dbReference type="ARBA" id="ARBA00023012"/>
    </source>
</evidence>
<dbReference type="GO" id="GO:0000155">
    <property type="term" value="F:phosphorelay sensor kinase activity"/>
    <property type="evidence" value="ECO:0007669"/>
    <property type="project" value="InterPro"/>
</dbReference>
<dbReference type="InterPro" id="IPR003594">
    <property type="entry name" value="HATPase_dom"/>
</dbReference>
<dbReference type="Pfam" id="PF02518">
    <property type="entry name" value="HATPase_c"/>
    <property type="match status" value="1"/>
</dbReference>
<dbReference type="InterPro" id="IPR004358">
    <property type="entry name" value="Sig_transdc_His_kin-like_C"/>
</dbReference>
<dbReference type="InterPro" id="IPR005467">
    <property type="entry name" value="His_kinase_dom"/>
</dbReference>
<dbReference type="PROSITE" id="PS50109">
    <property type="entry name" value="HIS_KIN"/>
    <property type="match status" value="1"/>
</dbReference>
<reference evidence="10 11" key="1">
    <citation type="submission" date="2019-06" db="EMBL/GenBank/DDBJ databases">
        <title>Whole genome shotgun sequence of Acetobacter peroxydans NBRC 13755.</title>
        <authorList>
            <person name="Hosoyama A."/>
            <person name="Uohara A."/>
            <person name="Ohji S."/>
            <person name="Ichikawa N."/>
        </authorList>
    </citation>
    <scope>NUCLEOTIDE SEQUENCE [LARGE SCALE GENOMIC DNA]</scope>
    <source>
        <strain evidence="10 11">NBRC 13755</strain>
    </source>
</reference>
<dbReference type="Gene3D" id="1.10.287.130">
    <property type="match status" value="1"/>
</dbReference>
<sequence length="380" mass="41188">MTLRGEKAEPSGQAGPGAESLLDFLPVPFLEIGADDAILAANVAAEEFFATSRQQLMHAGLRGLAPADHPVFVLLEHLRQRGGSVTEHGVAFSSPRFHHDNVSVQAADVPDHPGIILLTFHVTAAPRALDQQMAHRSAARSVSGMAAMLAHEIRNPLSGIKGAAQLLEQAVTAGDRELATLICEEVDRIDALVERMGMFGEAQLDLRPFNIHRLLEHVRLLAMNGFARGLQILERYDPSLPPVWGDRDQLVQVLINLVKNAAEAMRESGREGQISLITRYRPGIRVAVPGTDEWRHLPLVVTVRDTGPGIDETVRPHLFEPFISTKANGRGLGLALVGKIMDDHGGAIDVESRPGRTEISLYLPVAQENQIEGGQESGTP</sequence>
<keyword evidence="5" id="KW-0547">Nucleotide-binding</keyword>
<dbReference type="SUPFAM" id="SSF47384">
    <property type="entry name" value="Homodimeric domain of signal transducing histidine kinase"/>
    <property type="match status" value="1"/>
</dbReference>
<keyword evidence="3" id="KW-0597">Phosphoprotein</keyword>
<comment type="caution">
    <text evidence="10">The sequence shown here is derived from an EMBL/GenBank/DDBJ whole genome shotgun (WGS) entry which is preliminary data.</text>
</comment>
<evidence type="ECO:0000256" key="1">
    <source>
        <dbReference type="ARBA" id="ARBA00000085"/>
    </source>
</evidence>
<keyword evidence="4" id="KW-0808">Transferase</keyword>
<dbReference type="InterPro" id="IPR036890">
    <property type="entry name" value="HATPase_C_sf"/>
</dbReference>
<evidence type="ECO:0000256" key="6">
    <source>
        <dbReference type="ARBA" id="ARBA00022777"/>
    </source>
</evidence>
<dbReference type="AlphaFoldDB" id="A0A4Y3TVP1"/>
<dbReference type="PRINTS" id="PR00344">
    <property type="entry name" value="BCTRLSENSOR"/>
</dbReference>
<keyword evidence="7" id="KW-0067">ATP-binding</keyword>
<organism evidence="10 11">
    <name type="scientific">Acetobacter peroxydans</name>
    <dbReference type="NCBI Taxonomy" id="104098"/>
    <lineage>
        <taxon>Bacteria</taxon>
        <taxon>Pseudomonadati</taxon>
        <taxon>Pseudomonadota</taxon>
        <taxon>Alphaproteobacteria</taxon>
        <taxon>Acetobacterales</taxon>
        <taxon>Acetobacteraceae</taxon>
        <taxon>Acetobacter</taxon>
    </lineage>
</organism>
<evidence type="ECO:0000256" key="3">
    <source>
        <dbReference type="ARBA" id="ARBA00022553"/>
    </source>
</evidence>
<keyword evidence="6 10" id="KW-0418">Kinase</keyword>
<dbReference type="InterPro" id="IPR003661">
    <property type="entry name" value="HisK_dim/P_dom"/>
</dbReference>
<accession>A0A4Y3TVP1</accession>
<dbReference type="PANTHER" id="PTHR43065:SF10">
    <property type="entry name" value="PEROXIDE STRESS-ACTIVATED HISTIDINE KINASE MAK3"/>
    <property type="match status" value="1"/>
</dbReference>
<dbReference type="Proteomes" id="UP000317730">
    <property type="component" value="Unassembled WGS sequence"/>
</dbReference>
<evidence type="ECO:0000313" key="11">
    <source>
        <dbReference type="Proteomes" id="UP000317730"/>
    </source>
</evidence>
<evidence type="ECO:0000256" key="5">
    <source>
        <dbReference type="ARBA" id="ARBA00022741"/>
    </source>
</evidence>
<keyword evidence="8" id="KW-0902">Two-component regulatory system</keyword>
<dbReference type="InterPro" id="IPR036097">
    <property type="entry name" value="HisK_dim/P_sf"/>
</dbReference>
<dbReference type="PANTHER" id="PTHR43065">
    <property type="entry name" value="SENSOR HISTIDINE KINASE"/>
    <property type="match status" value="1"/>
</dbReference>
<comment type="catalytic activity">
    <reaction evidence="1">
        <text>ATP + protein L-histidine = ADP + protein N-phospho-L-histidine.</text>
        <dbReference type="EC" id="2.7.13.3"/>
    </reaction>
</comment>
<dbReference type="EMBL" id="BJMV01000002">
    <property type="protein sequence ID" value="GEB84815.1"/>
    <property type="molecule type" value="Genomic_DNA"/>
</dbReference>